<dbReference type="Pfam" id="PF08352">
    <property type="entry name" value="oligo_HPY"/>
    <property type="match status" value="2"/>
</dbReference>
<feature type="domain" description="ABC transporter" evidence="5">
    <location>
        <begin position="5"/>
        <end position="256"/>
    </location>
</feature>
<dbReference type="InterPro" id="IPR027417">
    <property type="entry name" value="P-loop_NTPase"/>
</dbReference>
<dbReference type="InterPro" id="IPR050319">
    <property type="entry name" value="ABC_transp_ATP-bind"/>
</dbReference>
<evidence type="ECO:0000256" key="1">
    <source>
        <dbReference type="ARBA" id="ARBA00005417"/>
    </source>
</evidence>
<sequence length="678" mass="75146">MKPLLEIDDLSVDFQTAKGSLNAINKISLTIGTGEIVCLVGESGSGKTITSLSVMRLINYDGGYISQGDIKLDGQSLVGLSQKEISDLRGKKIAMIFQEPMTALDPIFTIGSQIVEVIVRHERISKLGAREKAISLLRRVGIPEPEIRMGQYPYELSGGMRQRAMIAMALACGPELLIADEPTTALDVTIQAQILSLLRELKDEFQMSILLITHDLGIAAEMADRVVVMYAGKVVEQSPVHQLFENPAHPYTQGLLHSIVTLDNVRGLKLYTIKGTIPSLSNLPTGCRFHPRCPYATDRCLSEDPPLQELNGREVACWNAERIDHLAAEFFGDTVAPTSIELTASEAYQRDAFQQASEQPLLEVKNVKKYFPIRQGLFQRGRTYIKAVDDVSFEIRKGETFGLVGESGCGKSTLGRVLLQLEKATEGSIHFEGRDLIQSGANDWKATRKDMQIVFQDPYGSINPRWKVGDIIGEPFWVHESLRGSVKRAKVESVMELVGLNPSWYDRLPHEFSGGQRQRIGIARAIALNPKFILADEAVSALDVSVQSQIVNLMQDIQQRMNLTYLFIAHGLNIVRYISDRIGVMYLGKLVEIAPTDELFRHPAHHYTKALLSAIPVPDPNRKRSFVPLEGEMPSPARPPSGCRFHTRCPAATALCREVIPELTLISPGHHAACHYPL</sequence>
<dbReference type="EMBL" id="LYPC01000027">
    <property type="protein sequence ID" value="OCT12107.1"/>
    <property type="molecule type" value="Genomic_DNA"/>
</dbReference>
<dbReference type="PANTHER" id="PTHR43776">
    <property type="entry name" value="TRANSPORT ATP-BINDING PROTEIN"/>
    <property type="match status" value="1"/>
</dbReference>
<dbReference type="OrthoDB" id="9802264at2"/>
<dbReference type="NCBIfam" id="NF008453">
    <property type="entry name" value="PRK11308.1"/>
    <property type="match status" value="2"/>
</dbReference>
<reference evidence="7" key="1">
    <citation type="submission" date="2016-05" db="EMBL/GenBank/DDBJ databases">
        <title>Paenibacillus oryzae. sp. nov., isolated from the rice root.</title>
        <authorList>
            <person name="Zhang J."/>
            <person name="Zhang X."/>
        </authorList>
    </citation>
    <scope>NUCLEOTIDE SEQUENCE [LARGE SCALE GENOMIC DNA]</scope>
    <source>
        <strain evidence="7">KCTC13222</strain>
    </source>
</reference>
<dbReference type="InterPro" id="IPR003439">
    <property type="entry name" value="ABC_transporter-like_ATP-bd"/>
</dbReference>
<dbReference type="Pfam" id="PF00005">
    <property type="entry name" value="ABC_tran"/>
    <property type="match status" value="2"/>
</dbReference>
<protein>
    <submittedName>
        <fullName evidence="6">Glutathione ABC transporter ATP-binding protein</fullName>
    </submittedName>
</protein>
<evidence type="ECO:0000256" key="3">
    <source>
        <dbReference type="ARBA" id="ARBA00022741"/>
    </source>
</evidence>
<keyword evidence="4 6" id="KW-0067">ATP-binding</keyword>
<dbReference type="SUPFAM" id="SSF52540">
    <property type="entry name" value="P-loop containing nucleoside triphosphate hydrolases"/>
    <property type="match status" value="2"/>
</dbReference>
<dbReference type="AlphaFoldDB" id="A0A1C0ZVK2"/>
<evidence type="ECO:0000313" key="7">
    <source>
        <dbReference type="Proteomes" id="UP000093309"/>
    </source>
</evidence>
<dbReference type="PROSITE" id="PS50893">
    <property type="entry name" value="ABC_TRANSPORTER_2"/>
    <property type="match status" value="2"/>
</dbReference>
<dbReference type="GO" id="GO:0005524">
    <property type="term" value="F:ATP binding"/>
    <property type="evidence" value="ECO:0007669"/>
    <property type="project" value="UniProtKB-KW"/>
</dbReference>
<dbReference type="GO" id="GO:0016887">
    <property type="term" value="F:ATP hydrolysis activity"/>
    <property type="evidence" value="ECO:0007669"/>
    <property type="project" value="InterPro"/>
</dbReference>
<keyword evidence="7" id="KW-1185">Reference proteome</keyword>
<dbReference type="InterPro" id="IPR013563">
    <property type="entry name" value="Oligopep_ABC_C"/>
</dbReference>
<evidence type="ECO:0000256" key="2">
    <source>
        <dbReference type="ARBA" id="ARBA00022448"/>
    </source>
</evidence>
<dbReference type="InterPro" id="IPR017871">
    <property type="entry name" value="ABC_transporter-like_CS"/>
</dbReference>
<dbReference type="RefSeq" id="WP_065856089.1">
    <property type="nucleotide sequence ID" value="NZ_LYPC01000027.1"/>
</dbReference>
<accession>A0A1C0ZVK2</accession>
<evidence type="ECO:0000256" key="4">
    <source>
        <dbReference type="ARBA" id="ARBA00022840"/>
    </source>
</evidence>
<dbReference type="CDD" id="cd03257">
    <property type="entry name" value="ABC_NikE_OppD_transporters"/>
    <property type="match status" value="2"/>
</dbReference>
<dbReference type="SMART" id="SM00382">
    <property type="entry name" value="AAA"/>
    <property type="match status" value="2"/>
</dbReference>
<dbReference type="Gene3D" id="3.40.50.300">
    <property type="entry name" value="P-loop containing nucleotide triphosphate hydrolases"/>
    <property type="match status" value="2"/>
</dbReference>
<dbReference type="PANTHER" id="PTHR43776:SF8">
    <property type="entry name" value="ABC TRANSPORTER, ATP-BINDING PROTEIN"/>
    <property type="match status" value="1"/>
</dbReference>
<keyword evidence="2" id="KW-0813">Transport</keyword>
<proteinExistence type="inferred from homology"/>
<dbReference type="GO" id="GO:0015833">
    <property type="term" value="P:peptide transport"/>
    <property type="evidence" value="ECO:0007669"/>
    <property type="project" value="InterPro"/>
</dbReference>
<dbReference type="STRING" id="512399.A8709_30100"/>
<dbReference type="FunFam" id="3.40.50.300:FF:000016">
    <property type="entry name" value="Oligopeptide ABC transporter ATP-binding component"/>
    <property type="match status" value="2"/>
</dbReference>
<evidence type="ECO:0000259" key="5">
    <source>
        <dbReference type="PROSITE" id="PS50893"/>
    </source>
</evidence>
<dbReference type="NCBIfam" id="TIGR01727">
    <property type="entry name" value="oligo_HPY"/>
    <property type="match status" value="2"/>
</dbReference>
<dbReference type="Proteomes" id="UP000093309">
    <property type="component" value="Unassembled WGS sequence"/>
</dbReference>
<organism evidence="6 7">
    <name type="scientific">Paenibacillus pectinilyticus</name>
    <dbReference type="NCBI Taxonomy" id="512399"/>
    <lineage>
        <taxon>Bacteria</taxon>
        <taxon>Bacillati</taxon>
        <taxon>Bacillota</taxon>
        <taxon>Bacilli</taxon>
        <taxon>Bacillales</taxon>
        <taxon>Paenibacillaceae</taxon>
        <taxon>Paenibacillus</taxon>
    </lineage>
</organism>
<evidence type="ECO:0000313" key="6">
    <source>
        <dbReference type="EMBL" id="OCT12107.1"/>
    </source>
</evidence>
<dbReference type="NCBIfam" id="NF007739">
    <property type="entry name" value="PRK10419.1"/>
    <property type="match status" value="2"/>
</dbReference>
<dbReference type="PROSITE" id="PS00211">
    <property type="entry name" value="ABC_TRANSPORTER_1"/>
    <property type="match status" value="2"/>
</dbReference>
<comment type="similarity">
    <text evidence="1">Belongs to the ABC transporter superfamily.</text>
</comment>
<feature type="domain" description="ABC transporter" evidence="5">
    <location>
        <begin position="362"/>
        <end position="612"/>
    </location>
</feature>
<dbReference type="GO" id="GO:0055085">
    <property type="term" value="P:transmembrane transport"/>
    <property type="evidence" value="ECO:0007669"/>
    <property type="project" value="UniProtKB-ARBA"/>
</dbReference>
<name>A0A1C0ZVK2_9BACL</name>
<comment type="caution">
    <text evidence="6">The sequence shown here is derived from an EMBL/GenBank/DDBJ whole genome shotgun (WGS) entry which is preliminary data.</text>
</comment>
<gene>
    <name evidence="6" type="ORF">A8709_30100</name>
</gene>
<keyword evidence="3" id="KW-0547">Nucleotide-binding</keyword>
<dbReference type="InterPro" id="IPR003593">
    <property type="entry name" value="AAA+_ATPase"/>
</dbReference>